<feature type="compositionally biased region" description="Polar residues" evidence="1">
    <location>
        <begin position="1"/>
        <end position="11"/>
    </location>
</feature>
<reference evidence="2" key="2">
    <citation type="journal article" date="2015" name="Fish Shellfish Immunol.">
        <title>Early steps in the European eel (Anguilla anguilla)-Vibrio vulnificus interaction in the gills: Role of the RtxA13 toxin.</title>
        <authorList>
            <person name="Callol A."/>
            <person name="Pajuelo D."/>
            <person name="Ebbesson L."/>
            <person name="Teles M."/>
            <person name="MacKenzie S."/>
            <person name="Amaro C."/>
        </authorList>
    </citation>
    <scope>NUCLEOTIDE SEQUENCE</scope>
</reference>
<organism evidence="2">
    <name type="scientific">Anguilla anguilla</name>
    <name type="common">European freshwater eel</name>
    <name type="synonym">Muraena anguilla</name>
    <dbReference type="NCBI Taxonomy" id="7936"/>
    <lineage>
        <taxon>Eukaryota</taxon>
        <taxon>Metazoa</taxon>
        <taxon>Chordata</taxon>
        <taxon>Craniata</taxon>
        <taxon>Vertebrata</taxon>
        <taxon>Euteleostomi</taxon>
        <taxon>Actinopterygii</taxon>
        <taxon>Neopterygii</taxon>
        <taxon>Teleostei</taxon>
        <taxon>Anguilliformes</taxon>
        <taxon>Anguillidae</taxon>
        <taxon>Anguilla</taxon>
    </lineage>
</organism>
<sequence length="34" mass="3688">MGVTPDLSTPLSDIKQRTGLDITFPQNRSPECAV</sequence>
<dbReference type="AlphaFoldDB" id="A0A0E9TPZ2"/>
<accession>A0A0E9TPZ2</accession>
<feature type="region of interest" description="Disordered" evidence="1">
    <location>
        <begin position="1"/>
        <end position="34"/>
    </location>
</feature>
<reference evidence="2" key="1">
    <citation type="submission" date="2014-11" db="EMBL/GenBank/DDBJ databases">
        <authorList>
            <person name="Amaro Gonzalez C."/>
        </authorList>
    </citation>
    <scope>NUCLEOTIDE SEQUENCE</scope>
</reference>
<name>A0A0E9TPZ2_ANGAN</name>
<evidence type="ECO:0000256" key="1">
    <source>
        <dbReference type="SAM" id="MobiDB-lite"/>
    </source>
</evidence>
<evidence type="ECO:0000313" key="2">
    <source>
        <dbReference type="EMBL" id="JAH54783.1"/>
    </source>
</evidence>
<dbReference type="EMBL" id="GBXM01053794">
    <property type="protein sequence ID" value="JAH54783.1"/>
    <property type="molecule type" value="Transcribed_RNA"/>
</dbReference>
<proteinExistence type="predicted"/>
<feature type="compositionally biased region" description="Polar residues" evidence="1">
    <location>
        <begin position="24"/>
        <end position="34"/>
    </location>
</feature>
<protein>
    <submittedName>
        <fullName evidence="2">Uncharacterized protein</fullName>
    </submittedName>
</protein>